<dbReference type="Gene3D" id="2.60.40.10">
    <property type="entry name" value="Immunoglobulins"/>
    <property type="match status" value="3"/>
</dbReference>
<dbReference type="EMBL" id="JBBHLL010000837">
    <property type="protein sequence ID" value="KAK7797425.1"/>
    <property type="molecule type" value="Genomic_DNA"/>
</dbReference>
<dbReference type="InterPro" id="IPR036179">
    <property type="entry name" value="Ig-like_dom_sf"/>
</dbReference>
<dbReference type="AlphaFoldDB" id="A0AAW0H4Q4"/>
<accession>A0AAW0H4Q4</accession>
<dbReference type="InterPro" id="IPR050199">
    <property type="entry name" value="IgHV"/>
</dbReference>
<dbReference type="GO" id="GO:0005886">
    <property type="term" value="C:plasma membrane"/>
    <property type="evidence" value="ECO:0007669"/>
    <property type="project" value="UniProtKB-SubCell"/>
</dbReference>
<comment type="caution">
    <text evidence="12">The sequence shown here is derived from an EMBL/GenBank/DDBJ whole genome shotgun (WGS) entry which is preliminary data.</text>
</comment>
<dbReference type="GO" id="GO:0005576">
    <property type="term" value="C:extracellular region"/>
    <property type="evidence" value="ECO:0007669"/>
    <property type="project" value="UniProtKB-SubCell"/>
</dbReference>
<name>A0AAW0H4Q4_MYOGA</name>
<dbReference type="PROSITE" id="PS50835">
    <property type="entry name" value="IG_LIKE"/>
    <property type="match status" value="2"/>
</dbReference>
<dbReference type="PANTHER" id="PTHR23266">
    <property type="entry name" value="IMMUNOGLOBULIN HEAVY CHAIN"/>
    <property type="match status" value="1"/>
</dbReference>
<dbReference type="Pfam" id="PF07686">
    <property type="entry name" value="V-set"/>
    <property type="match status" value="2"/>
</dbReference>
<keyword evidence="7" id="KW-0472">Membrane</keyword>
<dbReference type="SMART" id="SM00409">
    <property type="entry name" value="IG"/>
    <property type="match status" value="2"/>
</dbReference>
<dbReference type="CDD" id="cd04981">
    <property type="entry name" value="IgV_H"/>
    <property type="match status" value="2"/>
</dbReference>
<comment type="subcellular location">
    <subcellularLocation>
        <location evidence="1">Cell membrane</location>
    </subcellularLocation>
    <subcellularLocation>
        <location evidence="2">Secreted</location>
    </subcellularLocation>
</comment>
<dbReference type="FunFam" id="2.60.40.10:FF:001142">
    <property type="entry name" value="Immunoglobulin heavy variable 5-15"/>
    <property type="match status" value="2"/>
</dbReference>
<evidence type="ECO:0000313" key="12">
    <source>
        <dbReference type="EMBL" id="KAK7797425.1"/>
    </source>
</evidence>
<keyword evidence="8" id="KW-1015">Disulfide bond</keyword>
<dbReference type="Proteomes" id="UP001488838">
    <property type="component" value="Unassembled WGS sequence"/>
</dbReference>
<dbReference type="GO" id="GO:0002250">
    <property type="term" value="P:adaptive immune response"/>
    <property type="evidence" value="ECO:0007669"/>
    <property type="project" value="UniProtKB-KW"/>
</dbReference>
<sequence>FPVLGTAEGVRTWSSTALTVPVSHLNCQWIVINHLWCMLGVQCDVQLLESGGGLLQPGKSLKLSCAASGFTFSNYYMNWVRQAPGKGLEWVARINYNGASTWYTDAVKGRFTISRDNAKNTLYLEMTSLKSEDTATYYCTTDTVRALSQVNVKVSEPDLVQPSHTQTLALTCTVSVFSLTSCHVHWVHQLSGVQRELSLVESGEDLVQCWKYLRLSYADSRFMLRDYWIKWVFQATGRGMLVLVLLLCLVTSPSFKCFRVSGTRPRHIICGVYESGRLYLFPGVQCEVQLLESGVGLAQPEKSLKLSCAASGFTFSNYYMYWVRQAPGKGLEWVAYISSDGSSTSYADSVKGRFTISRDNAKNTLYLEMSSLKSEDTAMYYCARDTVSECYCKLRQKHHCGEHGTSRGR</sequence>
<evidence type="ECO:0000256" key="5">
    <source>
        <dbReference type="ARBA" id="ARBA00022859"/>
    </source>
</evidence>
<feature type="domain" description="Ig-like" evidence="11">
    <location>
        <begin position="58"/>
        <end position="155"/>
    </location>
</feature>
<evidence type="ECO:0000259" key="11">
    <source>
        <dbReference type="PROSITE" id="PS50835"/>
    </source>
</evidence>
<keyword evidence="6" id="KW-1064">Adaptive immunity</keyword>
<dbReference type="GO" id="GO:0019814">
    <property type="term" value="C:immunoglobulin complex"/>
    <property type="evidence" value="ECO:0007669"/>
    <property type="project" value="UniProtKB-KW"/>
</dbReference>
<reference evidence="12 13" key="1">
    <citation type="journal article" date="2023" name="bioRxiv">
        <title>Conserved and derived expression patterns and positive selection on dental genes reveal complex evolutionary context of ever-growing rodent molars.</title>
        <authorList>
            <person name="Calamari Z.T."/>
            <person name="Song A."/>
            <person name="Cohen E."/>
            <person name="Akter M."/>
            <person name="Roy R.D."/>
            <person name="Hallikas O."/>
            <person name="Christensen M.M."/>
            <person name="Li P."/>
            <person name="Marangoni P."/>
            <person name="Jernvall J."/>
            <person name="Klein O.D."/>
        </authorList>
    </citation>
    <scope>NUCLEOTIDE SEQUENCE [LARGE SCALE GENOMIC DNA]</scope>
    <source>
        <strain evidence="12">V071</strain>
    </source>
</reference>
<evidence type="ECO:0000256" key="9">
    <source>
        <dbReference type="ARBA" id="ARBA00023319"/>
    </source>
</evidence>
<keyword evidence="3" id="KW-1003">Cell membrane</keyword>
<protein>
    <recommendedName>
        <fullName evidence="11">Ig-like domain-containing protein</fullName>
    </recommendedName>
</protein>
<dbReference type="InterPro" id="IPR007110">
    <property type="entry name" value="Ig-like_dom"/>
</dbReference>
<dbReference type="SUPFAM" id="SSF48726">
    <property type="entry name" value="Immunoglobulin"/>
    <property type="match status" value="3"/>
</dbReference>
<gene>
    <name evidence="12" type="ORF">U0070_019393</name>
</gene>
<proteinExistence type="predicted"/>
<evidence type="ECO:0000256" key="8">
    <source>
        <dbReference type="ARBA" id="ARBA00023157"/>
    </source>
</evidence>
<keyword evidence="9" id="KW-0393">Immunoglobulin domain</keyword>
<evidence type="ECO:0000256" key="10">
    <source>
        <dbReference type="ARBA" id="ARBA00043265"/>
    </source>
</evidence>
<feature type="non-terminal residue" evidence="12">
    <location>
        <position position="1"/>
    </location>
</feature>
<evidence type="ECO:0000256" key="6">
    <source>
        <dbReference type="ARBA" id="ARBA00023130"/>
    </source>
</evidence>
<organism evidence="12 13">
    <name type="scientific">Myodes glareolus</name>
    <name type="common">Bank vole</name>
    <name type="synonym">Clethrionomys glareolus</name>
    <dbReference type="NCBI Taxonomy" id="447135"/>
    <lineage>
        <taxon>Eukaryota</taxon>
        <taxon>Metazoa</taxon>
        <taxon>Chordata</taxon>
        <taxon>Craniata</taxon>
        <taxon>Vertebrata</taxon>
        <taxon>Euteleostomi</taxon>
        <taxon>Mammalia</taxon>
        <taxon>Eutheria</taxon>
        <taxon>Euarchontoglires</taxon>
        <taxon>Glires</taxon>
        <taxon>Rodentia</taxon>
        <taxon>Myomorpha</taxon>
        <taxon>Muroidea</taxon>
        <taxon>Cricetidae</taxon>
        <taxon>Arvicolinae</taxon>
        <taxon>Myodes</taxon>
    </lineage>
</organism>
<keyword evidence="13" id="KW-1185">Reference proteome</keyword>
<dbReference type="InterPro" id="IPR013783">
    <property type="entry name" value="Ig-like_fold"/>
</dbReference>
<evidence type="ECO:0000256" key="4">
    <source>
        <dbReference type="ARBA" id="ARBA00022525"/>
    </source>
</evidence>
<keyword evidence="10" id="KW-1280">Immunoglobulin</keyword>
<evidence type="ECO:0000256" key="1">
    <source>
        <dbReference type="ARBA" id="ARBA00004236"/>
    </source>
</evidence>
<evidence type="ECO:0000313" key="13">
    <source>
        <dbReference type="Proteomes" id="UP001488838"/>
    </source>
</evidence>
<keyword evidence="4" id="KW-0964">Secreted</keyword>
<feature type="domain" description="Ig-like" evidence="11">
    <location>
        <begin position="282"/>
        <end position="382"/>
    </location>
</feature>
<dbReference type="SMART" id="SM00406">
    <property type="entry name" value="IGv"/>
    <property type="match status" value="2"/>
</dbReference>
<keyword evidence="5" id="KW-0391">Immunity</keyword>
<evidence type="ECO:0000256" key="3">
    <source>
        <dbReference type="ARBA" id="ARBA00022475"/>
    </source>
</evidence>
<dbReference type="InterPro" id="IPR013106">
    <property type="entry name" value="Ig_V-set"/>
</dbReference>
<dbReference type="InterPro" id="IPR003599">
    <property type="entry name" value="Ig_sub"/>
</dbReference>
<evidence type="ECO:0000256" key="2">
    <source>
        <dbReference type="ARBA" id="ARBA00004613"/>
    </source>
</evidence>
<evidence type="ECO:0000256" key="7">
    <source>
        <dbReference type="ARBA" id="ARBA00023136"/>
    </source>
</evidence>